<dbReference type="Gene3D" id="1.25.40.10">
    <property type="entry name" value="Tetratricopeptide repeat domain"/>
    <property type="match status" value="1"/>
</dbReference>
<comment type="similarity">
    <text evidence="1">Belongs to the PPR family. P subfamily.</text>
</comment>
<evidence type="ECO:0000313" key="4">
    <source>
        <dbReference type="EMBL" id="KAJ8753478.1"/>
    </source>
</evidence>
<dbReference type="Pfam" id="PF13041">
    <property type="entry name" value="PPR_2"/>
    <property type="match status" value="1"/>
</dbReference>
<evidence type="ECO:0000256" key="3">
    <source>
        <dbReference type="PROSITE-ProRule" id="PRU00708"/>
    </source>
</evidence>
<sequence length="192" mass="21780">MPLEDLLQARNLLSESETDHTPLSSSAEYGDNFVENGDDITQLENENLGAWEQVSWDVDAEEDNQSHGQGNEDEVYVIDKEKLEPVLSFLHSKLNPVTCHTLIRGYCKLEQFDKALELLRDMKKYGVRPNVDEYNKFIRSLCLKALDWETAEKLLNEMEESGLHPNGMTKALVRGVKELAGEGLEIEARIEG</sequence>
<gene>
    <name evidence="4" type="ORF">K2173_019877</name>
</gene>
<keyword evidence="2" id="KW-0677">Repeat</keyword>
<name>A0AAV8SMQ4_9ROSI</name>
<dbReference type="PANTHER" id="PTHR47939:SF10">
    <property type="entry name" value="PENTACOTRIPEPTIDE-REPEAT REGION OF PRORP DOMAIN-CONTAINING PROTEIN"/>
    <property type="match status" value="1"/>
</dbReference>
<feature type="repeat" description="PPR" evidence="3">
    <location>
        <begin position="130"/>
        <end position="165"/>
    </location>
</feature>
<evidence type="ECO:0000256" key="2">
    <source>
        <dbReference type="ARBA" id="ARBA00022737"/>
    </source>
</evidence>
<evidence type="ECO:0000256" key="1">
    <source>
        <dbReference type="ARBA" id="ARBA00007626"/>
    </source>
</evidence>
<comment type="caution">
    <text evidence="4">The sequence shown here is derived from an EMBL/GenBank/DDBJ whole genome shotgun (WGS) entry which is preliminary data.</text>
</comment>
<dbReference type="NCBIfam" id="TIGR00756">
    <property type="entry name" value="PPR"/>
    <property type="match status" value="2"/>
</dbReference>
<dbReference type="PANTHER" id="PTHR47939">
    <property type="entry name" value="MEMBRANE-ASSOCIATED SALT-INDUCIBLE PROTEIN-LIKE"/>
    <property type="match status" value="1"/>
</dbReference>
<organism evidence="4 5">
    <name type="scientific">Erythroxylum novogranatense</name>
    <dbReference type="NCBI Taxonomy" id="1862640"/>
    <lineage>
        <taxon>Eukaryota</taxon>
        <taxon>Viridiplantae</taxon>
        <taxon>Streptophyta</taxon>
        <taxon>Embryophyta</taxon>
        <taxon>Tracheophyta</taxon>
        <taxon>Spermatophyta</taxon>
        <taxon>Magnoliopsida</taxon>
        <taxon>eudicotyledons</taxon>
        <taxon>Gunneridae</taxon>
        <taxon>Pentapetalae</taxon>
        <taxon>rosids</taxon>
        <taxon>fabids</taxon>
        <taxon>Malpighiales</taxon>
        <taxon>Erythroxylaceae</taxon>
        <taxon>Erythroxylum</taxon>
    </lineage>
</organism>
<evidence type="ECO:0000313" key="5">
    <source>
        <dbReference type="Proteomes" id="UP001159364"/>
    </source>
</evidence>
<accession>A0AAV8SMQ4</accession>
<dbReference type="InterPro" id="IPR050667">
    <property type="entry name" value="PPR-containing_protein"/>
</dbReference>
<feature type="repeat" description="PPR" evidence="3">
    <location>
        <begin position="95"/>
        <end position="129"/>
    </location>
</feature>
<dbReference type="InterPro" id="IPR011990">
    <property type="entry name" value="TPR-like_helical_dom_sf"/>
</dbReference>
<keyword evidence="5" id="KW-1185">Reference proteome</keyword>
<dbReference type="EMBL" id="JAIWQS010000010">
    <property type="protein sequence ID" value="KAJ8753478.1"/>
    <property type="molecule type" value="Genomic_DNA"/>
</dbReference>
<proteinExistence type="inferred from homology"/>
<dbReference type="AlphaFoldDB" id="A0AAV8SMQ4"/>
<dbReference type="InterPro" id="IPR002885">
    <property type="entry name" value="PPR_rpt"/>
</dbReference>
<protein>
    <recommendedName>
        <fullName evidence="6">Pentatricopeptide repeat-containing protein</fullName>
    </recommendedName>
</protein>
<dbReference type="PROSITE" id="PS51375">
    <property type="entry name" value="PPR"/>
    <property type="match status" value="2"/>
</dbReference>
<evidence type="ECO:0008006" key="6">
    <source>
        <dbReference type="Google" id="ProtNLM"/>
    </source>
</evidence>
<dbReference type="Proteomes" id="UP001159364">
    <property type="component" value="Linkage Group LG10"/>
</dbReference>
<reference evidence="4 5" key="1">
    <citation type="submission" date="2021-09" db="EMBL/GenBank/DDBJ databases">
        <title>Genomic insights and catalytic innovation underlie evolution of tropane alkaloids biosynthesis.</title>
        <authorList>
            <person name="Wang Y.-J."/>
            <person name="Tian T."/>
            <person name="Huang J.-P."/>
            <person name="Huang S.-X."/>
        </authorList>
    </citation>
    <scope>NUCLEOTIDE SEQUENCE [LARGE SCALE GENOMIC DNA]</scope>
    <source>
        <strain evidence="4">KIB-2018</strain>
        <tissue evidence="4">Leaf</tissue>
    </source>
</reference>